<keyword evidence="1" id="KW-1133">Transmembrane helix</keyword>
<keyword evidence="1" id="KW-0812">Transmembrane</keyword>
<reference evidence="3" key="1">
    <citation type="submission" date="2016-06" db="EMBL/GenBank/DDBJ databases">
        <title>Parallel loss of symbiosis genes in relatives of nitrogen-fixing non-legume Parasponia.</title>
        <authorList>
            <person name="Van Velzen R."/>
            <person name="Holmer R."/>
            <person name="Bu F."/>
            <person name="Rutten L."/>
            <person name="Van Zeijl A."/>
            <person name="Liu W."/>
            <person name="Santuari L."/>
            <person name="Cao Q."/>
            <person name="Sharma T."/>
            <person name="Shen D."/>
            <person name="Roswanjaya Y."/>
            <person name="Wardhani T."/>
            <person name="Kalhor M.S."/>
            <person name="Jansen J."/>
            <person name="Van den Hoogen J."/>
            <person name="Gungor B."/>
            <person name="Hartog M."/>
            <person name="Hontelez J."/>
            <person name="Verver J."/>
            <person name="Yang W.-C."/>
            <person name="Schijlen E."/>
            <person name="Repin R."/>
            <person name="Schilthuizen M."/>
            <person name="Schranz E."/>
            <person name="Heidstra R."/>
            <person name="Miyata K."/>
            <person name="Fedorova E."/>
            <person name="Kohlen W."/>
            <person name="Bisseling T."/>
            <person name="Smit S."/>
            <person name="Geurts R."/>
        </authorList>
    </citation>
    <scope>NUCLEOTIDE SEQUENCE [LARGE SCALE GENOMIC DNA]</scope>
    <source>
        <strain evidence="3">cv. WU1-14</strain>
    </source>
</reference>
<comment type="caution">
    <text evidence="2">The sequence shown here is derived from an EMBL/GenBank/DDBJ whole genome shotgun (WGS) entry which is preliminary data.</text>
</comment>
<feature type="transmembrane region" description="Helical" evidence="1">
    <location>
        <begin position="91"/>
        <end position="108"/>
    </location>
</feature>
<evidence type="ECO:0000256" key="1">
    <source>
        <dbReference type="SAM" id="Phobius"/>
    </source>
</evidence>
<name>A0A2P5DZM8_PARAD</name>
<accession>A0A2P5DZM8</accession>
<dbReference type="EMBL" id="JXTB01000007">
    <property type="protein sequence ID" value="PON78749.1"/>
    <property type="molecule type" value="Genomic_DNA"/>
</dbReference>
<dbReference type="GO" id="GO:0005783">
    <property type="term" value="C:endoplasmic reticulum"/>
    <property type="evidence" value="ECO:0007669"/>
    <property type="project" value="TreeGrafter"/>
</dbReference>
<sequence length="124" mass="14184">MFKVREEGGAARLVLLKEDMPLADGNVIRGDGVVLVNSMKKERYPTTLTVGNDDRVYLVYGHVVEGSKGNSSREIFGIEEVRSEKENREEGVWIFVLVVLGLAYFLFWRFQMRRLITNVDKKTS</sequence>
<dbReference type="PANTHER" id="PTHR31460:SF3">
    <property type="entry name" value="MESOCENTIN"/>
    <property type="match status" value="1"/>
</dbReference>
<keyword evidence="1" id="KW-0472">Membrane</keyword>
<dbReference type="AlphaFoldDB" id="A0A2P5DZM8"/>
<dbReference type="Proteomes" id="UP000237105">
    <property type="component" value="Unassembled WGS sequence"/>
</dbReference>
<protein>
    <submittedName>
        <fullName evidence="2">Uncharacterized protein</fullName>
    </submittedName>
</protein>
<keyword evidence="3" id="KW-1185">Reference proteome</keyword>
<gene>
    <name evidence="2" type="ORF">PanWU01x14_016480</name>
</gene>
<evidence type="ECO:0000313" key="3">
    <source>
        <dbReference type="Proteomes" id="UP000237105"/>
    </source>
</evidence>
<evidence type="ECO:0000313" key="2">
    <source>
        <dbReference type="EMBL" id="PON78749.1"/>
    </source>
</evidence>
<proteinExistence type="predicted"/>
<dbReference type="OrthoDB" id="1885092at2759"/>
<dbReference type="PANTHER" id="PTHR31460">
    <property type="match status" value="1"/>
</dbReference>
<organism evidence="2 3">
    <name type="scientific">Parasponia andersonii</name>
    <name type="common">Sponia andersonii</name>
    <dbReference type="NCBI Taxonomy" id="3476"/>
    <lineage>
        <taxon>Eukaryota</taxon>
        <taxon>Viridiplantae</taxon>
        <taxon>Streptophyta</taxon>
        <taxon>Embryophyta</taxon>
        <taxon>Tracheophyta</taxon>
        <taxon>Spermatophyta</taxon>
        <taxon>Magnoliopsida</taxon>
        <taxon>eudicotyledons</taxon>
        <taxon>Gunneridae</taxon>
        <taxon>Pentapetalae</taxon>
        <taxon>rosids</taxon>
        <taxon>fabids</taxon>
        <taxon>Rosales</taxon>
        <taxon>Cannabaceae</taxon>
        <taxon>Parasponia</taxon>
    </lineage>
</organism>
<dbReference type="InterPro" id="IPR053224">
    <property type="entry name" value="Sensory_adhesion_molecule"/>
</dbReference>